<accession>A0A921T7L9</accession>
<evidence type="ECO:0000256" key="3">
    <source>
        <dbReference type="ARBA" id="ARBA00022839"/>
    </source>
</evidence>
<evidence type="ECO:0000313" key="6">
    <source>
        <dbReference type="Proteomes" id="UP000752172"/>
    </source>
</evidence>
<reference evidence="5" key="2">
    <citation type="submission" date="2021-09" db="EMBL/GenBank/DDBJ databases">
        <authorList>
            <person name="Gilroy R."/>
        </authorList>
    </citation>
    <scope>NUCLEOTIDE SEQUENCE</scope>
    <source>
        <strain evidence="5">ChiSjej2B20-17149</strain>
    </source>
</reference>
<dbReference type="SUPFAM" id="SSF53098">
    <property type="entry name" value="Ribonuclease H-like"/>
    <property type="match status" value="1"/>
</dbReference>
<dbReference type="Gene3D" id="3.30.420.10">
    <property type="entry name" value="Ribonuclease H-like superfamily/Ribonuclease H"/>
    <property type="match status" value="1"/>
</dbReference>
<dbReference type="Proteomes" id="UP000752172">
    <property type="component" value="Unassembled WGS sequence"/>
</dbReference>
<evidence type="ECO:0000256" key="1">
    <source>
        <dbReference type="ARBA" id="ARBA00022722"/>
    </source>
</evidence>
<dbReference type="GO" id="GO:0006259">
    <property type="term" value="P:DNA metabolic process"/>
    <property type="evidence" value="ECO:0007669"/>
    <property type="project" value="UniProtKB-ARBA"/>
</dbReference>
<dbReference type="GO" id="GO:0003676">
    <property type="term" value="F:nucleic acid binding"/>
    <property type="evidence" value="ECO:0007669"/>
    <property type="project" value="InterPro"/>
</dbReference>
<keyword evidence="2" id="KW-0378">Hydrolase</keyword>
<keyword evidence="1" id="KW-0540">Nuclease</keyword>
<organism evidence="5 6">
    <name type="scientific">Pseudomonas lactis</name>
    <dbReference type="NCBI Taxonomy" id="1615674"/>
    <lineage>
        <taxon>Bacteria</taxon>
        <taxon>Pseudomonadati</taxon>
        <taxon>Pseudomonadota</taxon>
        <taxon>Gammaproteobacteria</taxon>
        <taxon>Pseudomonadales</taxon>
        <taxon>Pseudomonadaceae</taxon>
        <taxon>Pseudomonas</taxon>
    </lineage>
</organism>
<dbReference type="PANTHER" id="PTHR30231:SF4">
    <property type="entry name" value="PROTEIN NEN2"/>
    <property type="match status" value="1"/>
</dbReference>
<comment type="caution">
    <text evidence="5">The sequence shown here is derived from an EMBL/GenBank/DDBJ whole genome shotgun (WGS) entry which is preliminary data.</text>
</comment>
<feature type="domain" description="Exonuclease" evidence="4">
    <location>
        <begin position="85"/>
        <end position="257"/>
    </location>
</feature>
<evidence type="ECO:0000256" key="2">
    <source>
        <dbReference type="ARBA" id="ARBA00022801"/>
    </source>
</evidence>
<gene>
    <name evidence="5" type="ORF">K8W20_09780</name>
</gene>
<dbReference type="InterPro" id="IPR013520">
    <property type="entry name" value="Ribonucl_H"/>
</dbReference>
<sequence>MVKARIHLTPAEAEAKGWLCCRDLKARHRLMPGYSTRPAGSVWQGRGAYDVYDPADCVPWKWEPSATQLRRKAVSARAQELIGGDCLLLDTETTGVGVDDEVCEITILDASGTPLLNTLVRPNQQIPAEATGIHRITNDMVATAPAWPEVAEQYAAIVSGRTVVAYNASFDERLLLQTHQRHGLTAPAMTTSCAMLLYASWHGEWVEGRHGIWQWRWIKLIEAARECGVLEDGAHRALADARMTLGVLRYLQRRTDGRRPPRTMASQAQSSESG</sequence>
<dbReference type="CDD" id="cd06127">
    <property type="entry name" value="DEDDh"/>
    <property type="match status" value="1"/>
</dbReference>
<dbReference type="EMBL" id="DYTS01000173">
    <property type="protein sequence ID" value="HJH18989.1"/>
    <property type="molecule type" value="Genomic_DNA"/>
</dbReference>
<dbReference type="InterPro" id="IPR012337">
    <property type="entry name" value="RNaseH-like_sf"/>
</dbReference>
<dbReference type="GO" id="GO:0008408">
    <property type="term" value="F:3'-5' exonuclease activity"/>
    <property type="evidence" value="ECO:0007669"/>
    <property type="project" value="TreeGrafter"/>
</dbReference>
<dbReference type="Pfam" id="PF00929">
    <property type="entry name" value="RNase_T"/>
    <property type="match status" value="1"/>
</dbReference>
<dbReference type="PANTHER" id="PTHR30231">
    <property type="entry name" value="DNA POLYMERASE III SUBUNIT EPSILON"/>
    <property type="match status" value="1"/>
</dbReference>
<keyword evidence="3 5" id="KW-0269">Exonuclease</keyword>
<evidence type="ECO:0000259" key="4">
    <source>
        <dbReference type="SMART" id="SM00479"/>
    </source>
</evidence>
<evidence type="ECO:0000313" key="5">
    <source>
        <dbReference type="EMBL" id="HJH18989.1"/>
    </source>
</evidence>
<reference evidence="5" key="1">
    <citation type="journal article" date="2021" name="PeerJ">
        <title>Extensive microbial diversity within the chicken gut microbiome revealed by metagenomics and culture.</title>
        <authorList>
            <person name="Gilroy R."/>
            <person name="Ravi A."/>
            <person name="Getino M."/>
            <person name="Pursley I."/>
            <person name="Horton D.L."/>
            <person name="Alikhan N.F."/>
            <person name="Baker D."/>
            <person name="Gharbi K."/>
            <person name="Hall N."/>
            <person name="Watson M."/>
            <person name="Adriaenssens E.M."/>
            <person name="Foster-Nyarko E."/>
            <person name="Jarju S."/>
            <person name="Secka A."/>
            <person name="Antonio M."/>
            <person name="Oren A."/>
            <person name="Chaudhuri R.R."/>
            <person name="La Ragione R."/>
            <person name="Hildebrand F."/>
            <person name="Pallen M.J."/>
        </authorList>
    </citation>
    <scope>NUCLEOTIDE SEQUENCE</scope>
    <source>
        <strain evidence="5">ChiSjej2B20-17149</strain>
    </source>
</reference>
<proteinExistence type="predicted"/>
<dbReference type="SMART" id="SM00479">
    <property type="entry name" value="EXOIII"/>
    <property type="match status" value="1"/>
</dbReference>
<name>A0A921T7L9_9PSED</name>
<dbReference type="InterPro" id="IPR036397">
    <property type="entry name" value="RNaseH_sf"/>
</dbReference>
<protein>
    <submittedName>
        <fullName evidence="5">3'-5' exonuclease</fullName>
    </submittedName>
</protein>
<dbReference type="AlphaFoldDB" id="A0A921T7L9"/>
<dbReference type="RefSeq" id="WP_278916691.1">
    <property type="nucleotide sequence ID" value="NZ_DYTS01000173.1"/>
</dbReference>